<feature type="region of interest" description="Disordered" evidence="1">
    <location>
        <begin position="1"/>
        <end position="20"/>
    </location>
</feature>
<reference evidence="2 3" key="2">
    <citation type="submission" date="2015-10" db="EMBL/GenBank/DDBJ databases">
        <title>Draft Genome Sequence of Prosthecomicrobium hirschii ATCC 27832.</title>
        <authorList>
            <person name="Daniel J."/>
            <person name="Givan S.A."/>
            <person name="Brun Y.V."/>
            <person name="Brown P.J."/>
        </authorList>
    </citation>
    <scope>NUCLEOTIDE SEQUENCE [LARGE SCALE GENOMIC DNA]</scope>
    <source>
        <strain evidence="2 3">16</strain>
    </source>
</reference>
<name>A0A0P6VX13_9HYPH</name>
<sequence length="108" mass="10807">MGERGGERGGEPAGGTGTAPPALVRLSPLLVTLFPGAAALVAIDGAGTVADLVAALDARHPGMAARICDERPAIRRHMNVFVDGARASLATPIRPGADIFILTAISGG</sequence>
<organism evidence="2 3">
    <name type="scientific">Prosthecodimorpha hirschii</name>
    <dbReference type="NCBI Taxonomy" id="665126"/>
    <lineage>
        <taxon>Bacteria</taxon>
        <taxon>Pseudomonadati</taxon>
        <taxon>Pseudomonadota</taxon>
        <taxon>Alphaproteobacteria</taxon>
        <taxon>Hyphomicrobiales</taxon>
        <taxon>Ancalomicrobiaceae</taxon>
        <taxon>Prosthecodimorpha</taxon>
    </lineage>
</organism>
<keyword evidence="3" id="KW-1185">Reference proteome</keyword>
<reference evidence="2 3" key="1">
    <citation type="submission" date="2015-09" db="EMBL/GenBank/DDBJ databases">
        <authorList>
            <person name="Jackson K.R."/>
            <person name="Lunt B.L."/>
            <person name="Fisher J.N.B."/>
            <person name="Gardner A.V."/>
            <person name="Bailey M.E."/>
            <person name="Deus L.M."/>
            <person name="Earl A.S."/>
            <person name="Gibby P.D."/>
            <person name="Hartmann K.A."/>
            <person name="Liu J.E."/>
            <person name="Manci A.M."/>
            <person name="Nielsen D.A."/>
            <person name="Solomon M.B."/>
            <person name="Breakwell D.P."/>
            <person name="Burnett S.H."/>
            <person name="Grose J.H."/>
        </authorList>
    </citation>
    <scope>NUCLEOTIDE SEQUENCE [LARGE SCALE GENOMIC DNA]</scope>
    <source>
        <strain evidence="2 3">16</strain>
    </source>
</reference>
<gene>
    <name evidence="2" type="ORF">ABB55_10780</name>
</gene>
<feature type="compositionally biased region" description="Basic and acidic residues" evidence="1">
    <location>
        <begin position="1"/>
        <end position="10"/>
    </location>
</feature>
<dbReference type="SUPFAM" id="SSF54285">
    <property type="entry name" value="MoaD/ThiS"/>
    <property type="match status" value="1"/>
</dbReference>
<dbReference type="CDD" id="cd17040">
    <property type="entry name" value="Ubl_MoaD_like"/>
    <property type="match status" value="1"/>
</dbReference>
<dbReference type="Pfam" id="PF02597">
    <property type="entry name" value="ThiS"/>
    <property type="match status" value="1"/>
</dbReference>
<dbReference type="STRING" id="665126.ABB55_10780"/>
<dbReference type="Gene3D" id="3.10.20.30">
    <property type="match status" value="1"/>
</dbReference>
<dbReference type="AlphaFoldDB" id="A0A0P6VX13"/>
<protein>
    <submittedName>
        <fullName evidence="2">Thiamine biosynthesis protein ThiS</fullName>
    </submittedName>
</protein>
<proteinExistence type="predicted"/>
<evidence type="ECO:0000313" key="3">
    <source>
        <dbReference type="Proteomes" id="UP000048984"/>
    </source>
</evidence>
<dbReference type="InterPro" id="IPR003749">
    <property type="entry name" value="ThiS/MoaD-like"/>
</dbReference>
<dbReference type="Proteomes" id="UP000048984">
    <property type="component" value="Unassembled WGS sequence"/>
</dbReference>
<evidence type="ECO:0000256" key="1">
    <source>
        <dbReference type="SAM" id="MobiDB-lite"/>
    </source>
</evidence>
<dbReference type="InterPro" id="IPR012675">
    <property type="entry name" value="Beta-grasp_dom_sf"/>
</dbReference>
<evidence type="ECO:0000313" key="2">
    <source>
        <dbReference type="EMBL" id="KPL55807.1"/>
    </source>
</evidence>
<dbReference type="InterPro" id="IPR016155">
    <property type="entry name" value="Mopterin_synth/thiamin_S_b"/>
</dbReference>
<comment type="caution">
    <text evidence="2">The sequence shown here is derived from an EMBL/GenBank/DDBJ whole genome shotgun (WGS) entry which is preliminary data.</text>
</comment>
<dbReference type="EMBL" id="LJYW01000001">
    <property type="protein sequence ID" value="KPL55807.1"/>
    <property type="molecule type" value="Genomic_DNA"/>
</dbReference>
<accession>A0A0P6VX13</accession>